<dbReference type="EMBL" id="SOPW01000002">
    <property type="protein sequence ID" value="TFB24395.1"/>
    <property type="molecule type" value="Genomic_DNA"/>
</dbReference>
<organism evidence="2 3">
    <name type="scientific">Filobacillus milosensis</name>
    <dbReference type="NCBI Taxonomy" id="94137"/>
    <lineage>
        <taxon>Bacteria</taxon>
        <taxon>Bacillati</taxon>
        <taxon>Bacillota</taxon>
        <taxon>Bacilli</taxon>
        <taxon>Bacillales</taxon>
        <taxon>Bacillaceae</taxon>
        <taxon>Filobacillus</taxon>
    </lineage>
</organism>
<feature type="compositionally biased region" description="Basic residues" evidence="1">
    <location>
        <begin position="1"/>
        <end position="10"/>
    </location>
</feature>
<reference evidence="2 3" key="1">
    <citation type="submission" date="2019-03" db="EMBL/GenBank/DDBJ databases">
        <authorList>
            <person name="He R.-H."/>
        </authorList>
    </citation>
    <scope>NUCLEOTIDE SEQUENCE [LARGE SCALE GENOMIC DNA]</scope>
    <source>
        <strain evidence="3">SH 714</strain>
    </source>
</reference>
<dbReference type="InterPro" id="IPR030910">
    <property type="entry name" value="SLAP_dom"/>
</dbReference>
<sequence>MINPFKKRKGKDTSIDADQLVDGVESQEGDQEVSPELSIHPQWRIEEEDLYVFRFQNNNLEALKPNQLSLAGIELNVVDDKGVSVSAFVRHSLPKAIKLEETSIVLLNHEGRKLARKSFNLSKLGELPAESSRPWVFEFAKKDLLVDLADIPTEDFQLAFELKKKRKEHQLELADSWKDSLGSADVQKLEEITKNVNPPKPGEVNFMGLDAKFLGSGNLQVTILIRNGSEKEINLEQIPLVVEDKDGDVVAQGGFKMEEFKVSANTSKPWNFIFPQNLIKKPSADLSQWKAYPPQN</sequence>
<evidence type="ECO:0000313" key="3">
    <source>
        <dbReference type="Proteomes" id="UP000297975"/>
    </source>
</evidence>
<dbReference type="InterPro" id="IPR030911">
    <property type="entry name" value="Sec_acc_SLAP"/>
</dbReference>
<feature type="region of interest" description="Disordered" evidence="1">
    <location>
        <begin position="1"/>
        <end position="38"/>
    </location>
</feature>
<comment type="caution">
    <text evidence="2">The sequence shown here is derived from an EMBL/GenBank/DDBJ whole genome shotgun (WGS) entry which is preliminary data.</text>
</comment>
<name>A0A4Y8IRU0_9BACI</name>
<dbReference type="RefSeq" id="WP_134338753.1">
    <property type="nucleotide sequence ID" value="NZ_SOPW01000002.1"/>
</dbReference>
<dbReference type="Proteomes" id="UP000297975">
    <property type="component" value="Unassembled WGS sequence"/>
</dbReference>
<accession>A0A4Y8IRU0</accession>
<keyword evidence="3" id="KW-1185">Reference proteome</keyword>
<evidence type="ECO:0000313" key="2">
    <source>
        <dbReference type="EMBL" id="TFB24395.1"/>
    </source>
</evidence>
<evidence type="ECO:0000256" key="1">
    <source>
        <dbReference type="SAM" id="MobiDB-lite"/>
    </source>
</evidence>
<dbReference type="AlphaFoldDB" id="A0A4Y8IRU0"/>
<proteinExistence type="predicted"/>
<dbReference type="OrthoDB" id="1907642at2"/>
<protein>
    <submittedName>
        <fullName evidence="2">Accessory Sec system S-layer assembly protein</fullName>
    </submittedName>
</protein>
<dbReference type="NCBIfam" id="TIGR04398">
    <property type="entry name" value="SLAP_DUP"/>
    <property type="match status" value="2"/>
</dbReference>
<dbReference type="NCBIfam" id="TIGR04399">
    <property type="entry name" value="acc_Sec_SLAP"/>
    <property type="match status" value="1"/>
</dbReference>
<gene>
    <name evidence="2" type="ORF">E3U55_02525</name>
</gene>